<gene>
    <name evidence="16 18 19" type="ORF">SRAE_1000067400</name>
</gene>
<proteinExistence type="inferred from homology"/>
<evidence type="ECO:0000256" key="2">
    <source>
        <dbReference type="ARBA" id="ARBA00004651"/>
    </source>
</evidence>
<comment type="subcellular location">
    <subcellularLocation>
        <location evidence="2">Cell membrane</location>
        <topology evidence="2">Multi-pass membrane protein</topology>
    </subcellularLocation>
    <subcellularLocation>
        <location evidence="1">Recycling endosome membrane</location>
        <topology evidence="1">Multi-pass membrane protein</topology>
    </subcellularLocation>
</comment>
<evidence type="ECO:0000256" key="10">
    <source>
        <dbReference type="ARBA" id="ARBA00023065"/>
    </source>
</evidence>
<evidence type="ECO:0000256" key="1">
    <source>
        <dbReference type="ARBA" id="ARBA00004195"/>
    </source>
</evidence>
<protein>
    <recommendedName>
        <fullName evidence="13">Sodium/hydrogen exchanger</fullName>
    </recommendedName>
</protein>
<dbReference type="InterPro" id="IPR004709">
    <property type="entry name" value="NaH_exchanger"/>
</dbReference>
<evidence type="ECO:0000313" key="19">
    <source>
        <dbReference type="WormBase" id="SRAE_1000067400"/>
    </source>
</evidence>
<feature type="transmembrane region" description="Helical" evidence="14">
    <location>
        <begin position="209"/>
        <end position="239"/>
    </location>
</feature>
<evidence type="ECO:0000256" key="13">
    <source>
        <dbReference type="RuleBase" id="RU003722"/>
    </source>
</evidence>
<feature type="transmembrane region" description="Helical" evidence="14">
    <location>
        <begin position="401"/>
        <end position="420"/>
    </location>
</feature>
<dbReference type="InterPro" id="IPR018422">
    <property type="entry name" value="Cation/H_exchanger_CPA1"/>
</dbReference>
<feature type="transmembrane region" description="Helical" evidence="14">
    <location>
        <begin position="503"/>
        <end position="525"/>
    </location>
</feature>
<evidence type="ECO:0000313" key="18">
    <source>
        <dbReference type="WBParaSite" id="SRAE_1000067400.1"/>
    </source>
</evidence>
<reference evidence="17" key="1">
    <citation type="submission" date="2014-09" db="EMBL/GenBank/DDBJ databases">
        <authorList>
            <person name="Martin A.A."/>
        </authorList>
    </citation>
    <scope>NUCLEOTIDE SEQUENCE</scope>
    <source>
        <strain evidence="17">ED321</strain>
    </source>
</reference>
<dbReference type="GO" id="GO:0055038">
    <property type="term" value="C:recycling endosome membrane"/>
    <property type="evidence" value="ECO:0007669"/>
    <property type="project" value="UniProtKB-SubCell"/>
</dbReference>
<dbReference type="WBParaSite" id="SRAE_1000067400.1">
    <property type="protein sequence ID" value="SRAE_1000067400.1"/>
    <property type="gene ID" value="WBGene00257271"/>
</dbReference>
<dbReference type="InterPro" id="IPR006153">
    <property type="entry name" value="Cation/H_exchanger_TM"/>
</dbReference>
<dbReference type="GO" id="GO:0005886">
    <property type="term" value="C:plasma membrane"/>
    <property type="evidence" value="ECO:0007669"/>
    <property type="project" value="UniProtKB-SubCell"/>
</dbReference>
<dbReference type="GO" id="GO:0051453">
    <property type="term" value="P:regulation of intracellular pH"/>
    <property type="evidence" value="ECO:0007669"/>
    <property type="project" value="TreeGrafter"/>
</dbReference>
<evidence type="ECO:0000256" key="5">
    <source>
        <dbReference type="ARBA" id="ARBA00022475"/>
    </source>
</evidence>
<reference evidence="16" key="2">
    <citation type="submission" date="2014-09" db="EMBL/GenBank/DDBJ databases">
        <authorList>
            <person name="Aslett A.Martin."/>
        </authorList>
    </citation>
    <scope>NUCLEOTIDE SEQUENCE</scope>
    <source>
        <strain evidence="16">ED321 Heterogonic</strain>
    </source>
</reference>
<dbReference type="RefSeq" id="XP_024501603.1">
    <property type="nucleotide sequence ID" value="XM_024647535.1"/>
</dbReference>
<feature type="transmembrane region" description="Helical" evidence="14">
    <location>
        <begin position="245"/>
        <end position="263"/>
    </location>
</feature>
<dbReference type="STRING" id="34506.A0A090KY94"/>
<dbReference type="PANTHER" id="PTHR10110">
    <property type="entry name" value="SODIUM/HYDROGEN EXCHANGER"/>
    <property type="match status" value="1"/>
</dbReference>
<evidence type="ECO:0000256" key="6">
    <source>
        <dbReference type="ARBA" id="ARBA00022692"/>
    </source>
</evidence>
<dbReference type="GO" id="GO:0015386">
    <property type="term" value="F:potassium:proton antiporter activity"/>
    <property type="evidence" value="ECO:0007669"/>
    <property type="project" value="TreeGrafter"/>
</dbReference>
<evidence type="ECO:0000256" key="14">
    <source>
        <dbReference type="SAM" id="Phobius"/>
    </source>
</evidence>
<dbReference type="PRINTS" id="PR01084">
    <property type="entry name" value="NAHEXCHNGR"/>
</dbReference>
<dbReference type="NCBIfam" id="TIGR00840">
    <property type="entry name" value="b_cpa1"/>
    <property type="match status" value="1"/>
</dbReference>
<dbReference type="Pfam" id="PF00999">
    <property type="entry name" value="Na_H_Exchanger"/>
    <property type="match status" value="1"/>
</dbReference>
<evidence type="ECO:0000256" key="4">
    <source>
        <dbReference type="ARBA" id="ARBA00022448"/>
    </source>
</evidence>
<dbReference type="GeneID" id="36374766"/>
<keyword evidence="13" id="KW-0050">Antiport</keyword>
<dbReference type="GO" id="GO:0015385">
    <property type="term" value="F:sodium:proton antiporter activity"/>
    <property type="evidence" value="ECO:0007669"/>
    <property type="project" value="InterPro"/>
</dbReference>
<keyword evidence="11 14" id="KW-0472">Membrane</keyword>
<dbReference type="EMBL" id="LN609528">
    <property type="protein sequence ID" value="CEF62401.1"/>
    <property type="molecule type" value="Genomic_DNA"/>
</dbReference>
<evidence type="ECO:0000259" key="15">
    <source>
        <dbReference type="Pfam" id="PF00999"/>
    </source>
</evidence>
<dbReference type="OrthoDB" id="196264at2759"/>
<evidence type="ECO:0000256" key="12">
    <source>
        <dbReference type="ARBA" id="ARBA00023201"/>
    </source>
</evidence>
<keyword evidence="17" id="KW-1185">Reference proteome</keyword>
<keyword evidence="9" id="KW-0915">Sodium</keyword>
<dbReference type="PANTHER" id="PTHR10110:SF187">
    <property type="entry name" value="SODIUM_HYDROGEN EXCHANGER"/>
    <property type="match status" value="1"/>
</dbReference>
<feature type="transmembrane region" description="Helical" evidence="14">
    <location>
        <begin position="432"/>
        <end position="451"/>
    </location>
</feature>
<comment type="similarity">
    <text evidence="3 13">Belongs to the monovalent cation:proton antiporter 1 (CPA1) transporter (TC 2.A.36) family.</text>
</comment>
<accession>A0A090KY94</accession>
<dbReference type="AlphaFoldDB" id="A0A090KY94"/>
<dbReference type="Proteomes" id="UP000035682">
    <property type="component" value="Unplaced"/>
</dbReference>
<sequence length="650" mass="73432">MAYQFKTLSSSLSTNIEKRKSIFVIILLMSLIGESNGIKNSNDLEYYAEKRSQITHHADATIMLFFVTFMIISVLTAWFFKYHRFRFVHETGLILIYGLIFGFVLRSWPILHVDTTTMSVVPKDLDTNITNPPDYLRLPIKRKDATPLNFYYEIVEGFFGDTQPEALRRVELKVMFSPEMFFNVLLPPIIFHAGYSLKKNHFFRNIGSILTFVFIGTSVSTFAIGYIMSVFCYICGINISLQDLLFFGALLSATDPITVLSIFSELGVEPDIYALVFGESALNDAVAIVLANTIENFSPSSSSFELYHIGECLTEFVIVFFGSCFLGCGIGCINALITKFTRLNDHPLFETSIFMLLSYFSFLLAETVELTGIVSVLFCGITQAHYTLNNLSKDSKISTKTFFSTVSFLAESFIFLYIGVSFFAEKGLKTNFIFTLGSTFAMLVGRMAFIYPVTSIINIKRTPKISKAYQHMMFFCGLRGAMAFAIASRNTSTEARQIMCTSTSLIVISTVLVNGSLTAFMIDFLGIKHGDEMKKEDKEYDEVVLSGKNPWDKSYVPRKWYNFDAMYMKPLLTHSTPTLMDTLPRCLFFFAKTFTSSKQLEKYQEPISIDEGTSLAEDTTIDQIVRVNLNNSSIKNPVYDEKQSTSTTNI</sequence>
<evidence type="ECO:0000256" key="3">
    <source>
        <dbReference type="ARBA" id="ARBA00007367"/>
    </source>
</evidence>
<organism evidence="16">
    <name type="scientific">Strongyloides ratti</name>
    <name type="common">Parasitic roundworm</name>
    <dbReference type="NCBI Taxonomy" id="34506"/>
    <lineage>
        <taxon>Eukaryota</taxon>
        <taxon>Metazoa</taxon>
        <taxon>Ecdysozoa</taxon>
        <taxon>Nematoda</taxon>
        <taxon>Chromadorea</taxon>
        <taxon>Rhabditida</taxon>
        <taxon>Tylenchina</taxon>
        <taxon>Panagrolaimomorpha</taxon>
        <taxon>Strongyloidoidea</taxon>
        <taxon>Strongyloididae</taxon>
        <taxon>Strongyloides</taxon>
    </lineage>
</organism>
<keyword evidence="4 13" id="KW-0813">Transport</keyword>
<feature type="transmembrane region" description="Helical" evidence="14">
    <location>
        <begin position="180"/>
        <end position="197"/>
    </location>
</feature>
<evidence type="ECO:0000256" key="11">
    <source>
        <dbReference type="ARBA" id="ARBA00023136"/>
    </source>
</evidence>
<dbReference type="PRINTS" id="PR01088">
    <property type="entry name" value="NAHEXCHNGR6"/>
</dbReference>
<name>A0A090KY94_STRRB</name>
<evidence type="ECO:0000256" key="7">
    <source>
        <dbReference type="ARBA" id="ARBA00022753"/>
    </source>
</evidence>
<feature type="transmembrane region" description="Helical" evidence="14">
    <location>
        <begin position="314"/>
        <end position="336"/>
    </location>
</feature>
<evidence type="ECO:0000313" key="17">
    <source>
        <dbReference type="Proteomes" id="UP000035682"/>
    </source>
</evidence>
<dbReference type="OMA" id="FTYVRRF"/>
<keyword evidence="7" id="KW-0967">Endosome</keyword>
<keyword evidence="12 13" id="KW-0739">Sodium transport</keyword>
<evidence type="ECO:0000313" key="16">
    <source>
        <dbReference type="EMBL" id="CEF62401.1"/>
    </source>
</evidence>
<reference evidence="18" key="3">
    <citation type="submission" date="2020-12" db="UniProtKB">
        <authorList>
            <consortium name="WormBaseParasite"/>
        </authorList>
    </citation>
    <scope>IDENTIFICATION</scope>
</reference>
<feature type="transmembrane region" description="Helical" evidence="14">
    <location>
        <begin position="92"/>
        <end position="111"/>
    </location>
</feature>
<feature type="domain" description="Cation/H+ exchanger transmembrane" evidence="15">
    <location>
        <begin position="72"/>
        <end position="521"/>
    </location>
</feature>
<dbReference type="Gene3D" id="6.10.140.1330">
    <property type="match status" value="1"/>
</dbReference>
<keyword evidence="8 14" id="KW-1133">Transmembrane helix</keyword>
<dbReference type="GO" id="GO:0098719">
    <property type="term" value="P:sodium ion import across plasma membrane"/>
    <property type="evidence" value="ECO:0007669"/>
    <property type="project" value="TreeGrafter"/>
</dbReference>
<feature type="transmembrane region" description="Helical" evidence="14">
    <location>
        <begin position="61"/>
        <end position="80"/>
    </location>
</feature>
<dbReference type="eggNOG" id="KOG1965">
    <property type="taxonomic scope" value="Eukaryota"/>
</dbReference>
<dbReference type="InterPro" id="IPR002090">
    <property type="entry name" value="NHE-6/7/9"/>
</dbReference>
<keyword evidence="5" id="KW-1003">Cell membrane</keyword>
<dbReference type="WormBase" id="SRAE_1000067400">
    <property type="protein sequence ID" value="SRP00913"/>
    <property type="gene ID" value="WBGene00257271"/>
</dbReference>
<evidence type="ECO:0000256" key="9">
    <source>
        <dbReference type="ARBA" id="ARBA00023053"/>
    </source>
</evidence>
<keyword evidence="6 13" id="KW-0812">Transmembrane</keyword>
<keyword evidence="10 13" id="KW-0406">Ion transport</keyword>
<evidence type="ECO:0000256" key="8">
    <source>
        <dbReference type="ARBA" id="ARBA00022989"/>
    </source>
</evidence>
<dbReference type="CTD" id="36374766"/>